<protein>
    <submittedName>
        <fullName evidence="1">Uncharacterized protein</fullName>
    </submittedName>
</protein>
<accession>A0A939KNV0</accession>
<organism evidence="1 2">
    <name type="scientific">Acetobacter garciniae</name>
    <dbReference type="NCBI Taxonomy" id="2817435"/>
    <lineage>
        <taxon>Bacteria</taxon>
        <taxon>Pseudomonadati</taxon>
        <taxon>Pseudomonadota</taxon>
        <taxon>Alphaproteobacteria</taxon>
        <taxon>Acetobacterales</taxon>
        <taxon>Acetobacteraceae</taxon>
        <taxon>Acetobacter</taxon>
    </lineage>
</organism>
<evidence type="ECO:0000313" key="1">
    <source>
        <dbReference type="EMBL" id="MBO1326095.1"/>
    </source>
</evidence>
<reference evidence="1" key="1">
    <citation type="submission" date="2021-03" db="EMBL/GenBank/DDBJ databases">
        <title>The complete genome sequence of Acetobacter sp. TBRC 12339.</title>
        <authorList>
            <person name="Charoenyingcharoen P."/>
            <person name="Yukphan P."/>
        </authorList>
    </citation>
    <scope>NUCLEOTIDE SEQUENCE</scope>
    <source>
        <strain evidence="1">TBRC 12339</strain>
    </source>
</reference>
<proteinExistence type="predicted"/>
<evidence type="ECO:0000313" key="2">
    <source>
        <dbReference type="Proteomes" id="UP000664073"/>
    </source>
</evidence>
<comment type="caution">
    <text evidence="1">The sequence shown here is derived from an EMBL/GenBank/DDBJ whole genome shotgun (WGS) entry which is preliminary data.</text>
</comment>
<dbReference type="RefSeq" id="WP_207846778.1">
    <property type="nucleotide sequence ID" value="NZ_JAFVMH010000007.1"/>
</dbReference>
<gene>
    <name evidence="1" type="ORF">J2D77_13140</name>
</gene>
<dbReference type="AlphaFoldDB" id="A0A939KNV0"/>
<dbReference type="EMBL" id="JAFVMH010000007">
    <property type="protein sequence ID" value="MBO1326095.1"/>
    <property type="molecule type" value="Genomic_DNA"/>
</dbReference>
<sequence length="80" mass="9066">MRVFRKGKAINPFSVGDTVRIHTGWPYNYDLDYIGVIEDIKLDAGPEDDGLAPDEVHRFGIALPHGGIYYFCAKEIRKVK</sequence>
<name>A0A939KNV0_9PROT</name>
<keyword evidence="2" id="KW-1185">Reference proteome</keyword>
<dbReference type="Proteomes" id="UP000664073">
    <property type="component" value="Unassembled WGS sequence"/>
</dbReference>